<dbReference type="AlphaFoldDB" id="A0A0A9C664"/>
<sequence>MQVLFPSSFPSRNLHLILDYLGSYHWVNYSFGSCHHFIII</sequence>
<protein>
    <submittedName>
        <fullName evidence="1">Uncharacterized protein</fullName>
    </submittedName>
</protein>
<evidence type="ECO:0000313" key="1">
    <source>
        <dbReference type="EMBL" id="JAD71784.1"/>
    </source>
</evidence>
<dbReference type="EMBL" id="GBRH01226111">
    <property type="protein sequence ID" value="JAD71784.1"/>
    <property type="molecule type" value="Transcribed_RNA"/>
</dbReference>
<accession>A0A0A9C664</accession>
<reference evidence="1" key="1">
    <citation type="submission" date="2014-09" db="EMBL/GenBank/DDBJ databases">
        <authorList>
            <person name="Magalhaes I.L.F."/>
            <person name="Oliveira U."/>
            <person name="Santos F.R."/>
            <person name="Vidigal T.H.D.A."/>
            <person name="Brescovit A.D."/>
            <person name="Santos A.J."/>
        </authorList>
    </citation>
    <scope>NUCLEOTIDE SEQUENCE</scope>
    <source>
        <tissue evidence="1">Shoot tissue taken approximately 20 cm above the soil surface</tissue>
    </source>
</reference>
<reference evidence="1" key="2">
    <citation type="journal article" date="2015" name="Data Brief">
        <title>Shoot transcriptome of the giant reed, Arundo donax.</title>
        <authorList>
            <person name="Barrero R.A."/>
            <person name="Guerrero F.D."/>
            <person name="Moolhuijzen P."/>
            <person name="Goolsby J.A."/>
            <person name="Tidwell J."/>
            <person name="Bellgard S.E."/>
            <person name="Bellgard M.I."/>
        </authorList>
    </citation>
    <scope>NUCLEOTIDE SEQUENCE</scope>
    <source>
        <tissue evidence="1">Shoot tissue taken approximately 20 cm above the soil surface</tissue>
    </source>
</reference>
<organism evidence="1">
    <name type="scientific">Arundo donax</name>
    <name type="common">Giant reed</name>
    <name type="synonym">Donax arundinaceus</name>
    <dbReference type="NCBI Taxonomy" id="35708"/>
    <lineage>
        <taxon>Eukaryota</taxon>
        <taxon>Viridiplantae</taxon>
        <taxon>Streptophyta</taxon>
        <taxon>Embryophyta</taxon>
        <taxon>Tracheophyta</taxon>
        <taxon>Spermatophyta</taxon>
        <taxon>Magnoliopsida</taxon>
        <taxon>Liliopsida</taxon>
        <taxon>Poales</taxon>
        <taxon>Poaceae</taxon>
        <taxon>PACMAD clade</taxon>
        <taxon>Arundinoideae</taxon>
        <taxon>Arundineae</taxon>
        <taxon>Arundo</taxon>
    </lineage>
</organism>
<name>A0A0A9C664_ARUDO</name>
<proteinExistence type="predicted"/>